<proteinExistence type="predicted"/>
<name>A0ABV9L1W7_9BACT</name>
<dbReference type="Pfam" id="PF18294">
    <property type="entry name" value="Pept_S41_N"/>
    <property type="match status" value="1"/>
</dbReference>
<feature type="domain" description="Tail specific protease" evidence="2">
    <location>
        <begin position="229"/>
        <end position="401"/>
    </location>
</feature>
<evidence type="ECO:0000313" key="4">
    <source>
        <dbReference type="EMBL" id="MFC4676494.1"/>
    </source>
</evidence>
<gene>
    <name evidence="4" type="ORF">ACFO6W_22690</name>
</gene>
<dbReference type="PANTHER" id="PTHR32060">
    <property type="entry name" value="TAIL-SPECIFIC PROTEASE"/>
    <property type="match status" value="1"/>
</dbReference>
<dbReference type="RefSeq" id="WP_380000789.1">
    <property type="nucleotide sequence ID" value="NZ_JBHSGN010000138.1"/>
</dbReference>
<dbReference type="Gene3D" id="3.30.750.170">
    <property type="match status" value="1"/>
</dbReference>
<evidence type="ECO:0000256" key="1">
    <source>
        <dbReference type="SAM" id="SignalP"/>
    </source>
</evidence>
<dbReference type="InterPro" id="IPR041613">
    <property type="entry name" value="Pept_S41_N"/>
</dbReference>
<dbReference type="InterPro" id="IPR036034">
    <property type="entry name" value="PDZ_sf"/>
</dbReference>
<dbReference type="PANTHER" id="PTHR32060:SF30">
    <property type="entry name" value="CARBOXY-TERMINAL PROCESSING PROTEASE CTPA"/>
    <property type="match status" value="1"/>
</dbReference>
<feature type="domain" description="Peptidase S41 N-terminal" evidence="3">
    <location>
        <begin position="41"/>
        <end position="80"/>
    </location>
</feature>
<dbReference type="PROSITE" id="PS51257">
    <property type="entry name" value="PROKAR_LIPOPROTEIN"/>
    <property type="match status" value="1"/>
</dbReference>
<dbReference type="EMBL" id="JBHSGN010000138">
    <property type="protein sequence ID" value="MFC4676494.1"/>
    <property type="molecule type" value="Genomic_DNA"/>
</dbReference>
<dbReference type="SUPFAM" id="SSF50156">
    <property type="entry name" value="PDZ domain-like"/>
    <property type="match status" value="1"/>
</dbReference>
<evidence type="ECO:0000259" key="2">
    <source>
        <dbReference type="Pfam" id="PF03572"/>
    </source>
</evidence>
<comment type="caution">
    <text evidence="4">The sequence shown here is derived from an EMBL/GenBank/DDBJ whole genome shotgun (WGS) entry which is preliminary data.</text>
</comment>
<protein>
    <submittedName>
        <fullName evidence="4">S41 family peptidase</fullName>
    </submittedName>
</protein>
<dbReference type="Pfam" id="PF03572">
    <property type="entry name" value="Peptidase_S41"/>
    <property type="match status" value="1"/>
</dbReference>
<keyword evidence="1" id="KW-0732">Signal</keyword>
<dbReference type="InterPro" id="IPR005151">
    <property type="entry name" value="Tail-specific_protease"/>
</dbReference>
<reference evidence="5" key="1">
    <citation type="journal article" date="2019" name="Int. J. Syst. Evol. Microbiol.">
        <title>The Global Catalogue of Microorganisms (GCM) 10K type strain sequencing project: providing services to taxonomists for standard genome sequencing and annotation.</title>
        <authorList>
            <consortium name="The Broad Institute Genomics Platform"/>
            <consortium name="The Broad Institute Genome Sequencing Center for Infectious Disease"/>
            <person name="Wu L."/>
            <person name="Ma J."/>
        </authorList>
    </citation>
    <scope>NUCLEOTIDE SEQUENCE [LARGE SCALE GENOMIC DNA]</scope>
    <source>
        <strain evidence="5">CCUG 66188</strain>
    </source>
</reference>
<feature type="chain" id="PRO_5045770656" evidence="1">
    <location>
        <begin position="21"/>
        <end position="519"/>
    </location>
</feature>
<dbReference type="Gene3D" id="3.90.226.10">
    <property type="entry name" value="2-enoyl-CoA Hydratase, Chain A, domain 1"/>
    <property type="match status" value="1"/>
</dbReference>
<dbReference type="SUPFAM" id="SSF52096">
    <property type="entry name" value="ClpP/crotonase"/>
    <property type="match status" value="1"/>
</dbReference>
<evidence type="ECO:0000313" key="5">
    <source>
        <dbReference type="Proteomes" id="UP001596023"/>
    </source>
</evidence>
<keyword evidence="5" id="KW-1185">Reference proteome</keyword>
<organism evidence="4 5">
    <name type="scientific">Dysgonomonas termitidis</name>
    <dbReference type="NCBI Taxonomy" id="1516126"/>
    <lineage>
        <taxon>Bacteria</taxon>
        <taxon>Pseudomonadati</taxon>
        <taxon>Bacteroidota</taxon>
        <taxon>Bacteroidia</taxon>
        <taxon>Bacteroidales</taxon>
        <taxon>Dysgonomonadaceae</taxon>
        <taxon>Dysgonomonas</taxon>
    </lineage>
</organism>
<feature type="signal peptide" evidence="1">
    <location>
        <begin position="1"/>
        <end position="20"/>
    </location>
</feature>
<dbReference type="InterPro" id="IPR029045">
    <property type="entry name" value="ClpP/crotonase-like_dom_sf"/>
</dbReference>
<dbReference type="Proteomes" id="UP001596023">
    <property type="component" value="Unassembled WGS sequence"/>
</dbReference>
<accession>A0ABV9L1W7</accession>
<dbReference type="Gene3D" id="2.30.42.10">
    <property type="match status" value="1"/>
</dbReference>
<evidence type="ECO:0000259" key="3">
    <source>
        <dbReference type="Pfam" id="PF18294"/>
    </source>
</evidence>
<sequence>MKAKLTFLLSILSLFMLFCACEDNDDNKSKDKGEETDNEYVNNWILDSMSYFYLWNNKLPKESDLNFNADPYVFFESLLSYESSLYDGQPFSRMEGTHISLPKSAVADNATTSSSDLGFEFIGVYFLNQSGAVAYVANVITYVKKGSLAETQGLKRGYLIGKVDDVEINKNNWYSALLQGKSSYKIEYATNQIDLEKGITETKTINVTPGYVENPIFLDSIYTVNNRSIGYIIYNSYEAGGESTLPYDVELSKIFSRFKEKGVKDLIFDLRYNGGGLVRSAKFITSALVPSRNTENLFEVKTYNSEIQGQLDRLPDTNKAKISWMYEYFTDNVQKDEKAPILASIPKLGDQLDNLCFIVTGNTASASELTINALKPYYSNTGKNIYIVGETTVGKNVGSWAIYEENNTRNTYVLWPITFKSHNKLYPAAESSNYANGFSPDSGWETEDLDMLLYGLQELGDKDETMLKAAMARLTGGTKSYTKYGYSGRILKRGSSLDRKKENNLMYTDRKDIKSLNIK</sequence>